<dbReference type="Pfam" id="PF01398">
    <property type="entry name" value="JAB"/>
    <property type="match status" value="1"/>
</dbReference>
<dbReference type="InterPro" id="IPR000555">
    <property type="entry name" value="JAMM/MPN+_dom"/>
</dbReference>
<dbReference type="EMBL" id="CAKOAT010048377">
    <property type="protein sequence ID" value="CAH8292695.1"/>
    <property type="molecule type" value="Genomic_DNA"/>
</dbReference>
<gene>
    <name evidence="2" type="ORF">ERUC_LOCUS1538</name>
</gene>
<dbReference type="InterPro" id="IPR037518">
    <property type="entry name" value="MPN"/>
</dbReference>
<dbReference type="SMART" id="SM00232">
    <property type="entry name" value="JAB_MPN"/>
    <property type="match status" value="1"/>
</dbReference>
<feature type="domain" description="MPN" evidence="1">
    <location>
        <begin position="14"/>
        <end position="143"/>
    </location>
</feature>
<dbReference type="PROSITE" id="PS50249">
    <property type="entry name" value="MPN"/>
    <property type="match status" value="1"/>
</dbReference>
<keyword evidence="3" id="KW-1185">Reference proteome</keyword>
<evidence type="ECO:0000313" key="2">
    <source>
        <dbReference type="EMBL" id="CAH8292695.1"/>
    </source>
</evidence>
<sequence length="296" mass="32866">MTTQEMSARTIEKVVVHPLVLRNINDNHNRMGTQITRTIGVLLGTISRMPFEEDIHGPIDAWRIDENHLQSMFRMYKGLNDKEHVLGWYSAGPTRPTSLRERDLHIHANILRDYVPNPLWVVIDVPRVQPLEAYYSSSNEDDFVRVSTVIATPPPPISGPSVLVTQMTPGGENGRVDFLERYYTHVKNSVRISVSGYDTSLDVVELVGYLEKHFESCGLKDIRVPTHPVTGAIISSSATVVLRGEGVADKALALNGSYVGGWKLSVTILPPVLDVMSTDMTAREFALGYAAAENPF</sequence>
<dbReference type="PANTHER" id="PTHR10540:SF22">
    <property type="entry name" value="JAB1_MPN_MOV34 METALLOENZYME DOMAIN-CONTAINING PROTEIN"/>
    <property type="match status" value="1"/>
</dbReference>
<dbReference type="SUPFAM" id="SSF54928">
    <property type="entry name" value="RNA-binding domain, RBD"/>
    <property type="match status" value="1"/>
</dbReference>
<dbReference type="Proteomes" id="UP001642260">
    <property type="component" value="Unassembled WGS sequence"/>
</dbReference>
<evidence type="ECO:0000259" key="1">
    <source>
        <dbReference type="PROSITE" id="PS50249"/>
    </source>
</evidence>
<reference evidence="2 3" key="1">
    <citation type="submission" date="2022-03" db="EMBL/GenBank/DDBJ databases">
        <authorList>
            <person name="Macdonald S."/>
            <person name="Ahmed S."/>
            <person name="Newling K."/>
        </authorList>
    </citation>
    <scope>NUCLEOTIDE SEQUENCE [LARGE SCALE GENOMIC DNA]</scope>
</reference>
<name>A0ABC8IQN2_ERUVS</name>
<proteinExistence type="predicted"/>
<protein>
    <recommendedName>
        <fullName evidence="1">MPN domain-containing protein</fullName>
    </recommendedName>
</protein>
<evidence type="ECO:0000313" key="3">
    <source>
        <dbReference type="Proteomes" id="UP001642260"/>
    </source>
</evidence>
<dbReference type="AlphaFoldDB" id="A0ABC8IQN2"/>
<organism evidence="2 3">
    <name type="scientific">Eruca vesicaria subsp. sativa</name>
    <name type="common">Garden rocket</name>
    <name type="synonym">Eruca sativa</name>
    <dbReference type="NCBI Taxonomy" id="29727"/>
    <lineage>
        <taxon>Eukaryota</taxon>
        <taxon>Viridiplantae</taxon>
        <taxon>Streptophyta</taxon>
        <taxon>Embryophyta</taxon>
        <taxon>Tracheophyta</taxon>
        <taxon>Spermatophyta</taxon>
        <taxon>Magnoliopsida</taxon>
        <taxon>eudicotyledons</taxon>
        <taxon>Gunneridae</taxon>
        <taxon>Pentapetalae</taxon>
        <taxon>rosids</taxon>
        <taxon>malvids</taxon>
        <taxon>Brassicales</taxon>
        <taxon>Brassicaceae</taxon>
        <taxon>Brassiceae</taxon>
        <taxon>Eruca</taxon>
    </lineage>
</organism>
<dbReference type="PANTHER" id="PTHR10540">
    <property type="entry name" value="EUKARYOTIC TRANSLATION INITIATION FACTOR 3 SUBUNIT F-RELATED"/>
    <property type="match status" value="1"/>
</dbReference>
<accession>A0ABC8IQN2</accession>
<dbReference type="Gene3D" id="3.40.140.10">
    <property type="entry name" value="Cytidine Deaminase, domain 2"/>
    <property type="match status" value="1"/>
</dbReference>
<dbReference type="InterPro" id="IPR035979">
    <property type="entry name" value="RBD_domain_sf"/>
</dbReference>
<comment type="caution">
    <text evidence="2">The sequence shown here is derived from an EMBL/GenBank/DDBJ whole genome shotgun (WGS) entry which is preliminary data.</text>
</comment>